<proteinExistence type="predicted"/>
<reference evidence="3 4" key="1">
    <citation type="submission" date="2023-12" db="EMBL/GenBank/DDBJ databases">
        <title>Jeotgalibacillus haloalkaliphilus sp. nov., a novel salt-tolerant bacteria, isolated from the estuary of the Fenhe River into the Yellow River.</title>
        <authorList>
            <person name="Li Y."/>
        </authorList>
    </citation>
    <scope>NUCLEOTIDE SEQUENCE [LARGE SCALE GENOMIC DNA]</scope>
    <source>
        <strain evidence="3 4">HH7-29</strain>
    </source>
</reference>
<evidence type="ECO:0000259" key="1">
    <source>
        <dbReference type="Pfam" id="PF02826"/>
    </source>
</evidence>
<dbReference type="Gene3D" id="3.40.50.720">
    <property type="entry name" value="NAD(P)-binding Rossmann-like Domain"/>
    <property type="match status" value="2"/>
</dbReference>
<dbReference type="RefSeq" id="WP_322420777.1">
    <property type="nucleotide sequence ID" value="NZ_JAXQNN010000002.1"/>
</dbReference>
<dbReference type="Proteomes" id="UP001292084">
    <property type="component" value="Unassembled WGS sequence"/>
</dbReference>
<keyword evidence="4" id="KW-1185">Reference proteome</keyword>
<dbReference type="InterPro" id="IPR006140">
    <property type="entry name" value="D-isomer_DH_NAD-bd"/>
</dbReference>
<dbReference type="Pfam" id="PF16924">
    <property type="entry name" value="DpaA_N"/>
    <property type="match status" value="1"/>
</dbReference>
<sequence>MNREGLIGKKTAVIGGDARQLVIAEALCKKGAEVFLCGFDQLNLTEPGYRKVLIGEIPYEALDALIFPVSGISSSGEIKSSFSASNLTISHDLLKRTPEKCLLFSGIQTPWTSESAKEFICLFEQDDIAIQNSIPTVEGLLWLMIQHTDYTIHGANITITGCGRVGVTAARVLHALGANVTALSVVKAEIARMHELGVSAESLKNLDEYLTDTNVWINTIPGLDLINERTLSACHPGIFIIELASHPAVRQQELARQKNINYLEAPSLPGLIAPKTAGEILAKAILDQIIEKGE</sequence>
<evidence type="ECO:0000313" key="4">
    <source>
        <dbReference type="Proteomes" id="UP001292084"/>
    </source>
</evidence>
<dbReference type="Pfam" id="PF02826">
    <property type="entry name" value="2-Hacid_dh_C"/>
    <property type="match status" value="1"/>
</dbReference>
<dbReference type="InterPro" id="IPR036291">
    <property type="entry name" value="NAD(P)-bd_dom_sf"/>
</dbReference>
<gene>
    <name evidence="3" type="primary">dpsA</name>
    <name evidence="3" type="ORF">UFB30_06005</name>
</gene>
<feature type="domain" description="Dipicolinate synthase subunit A N-terminal" evidence="2">
    <location>
        <begin position="11"/>
        <end position="117"/>
    </location>
</feature>
<feature type="domain" description="D-isomer specific 2-hydroxyacid dehydrogenase NAD-binding" evidence="1">
    <location>
        <begin position="148"/>
        <end position="256"/>
    </location>
</feature>
<dbReference type="SUPFAM" id="SSF51735">
    <property type="entry name" value="NAD(P)-binding Rossmann-fold domains"/>
    <property type="match status" value="1"/>
</dbReference>
<evidence type="ECO:0000313" key="3">
    <source>
        <dbReference type="EMBL" id="MDZ5711771.1"/>
    </source>
</evidence>
<accession>A0ABU5KKJ6</accession>
<dbReference type="InterPro" id="IPR031629">
    <property type="entry name" value="DpaA_N"/>
</dbReference>
<comment type="caution">
    <text evidence="3">The sequence shown here is derived from an EMBL/GenBank/DDBJ whole genome shotgun (WGS) entry which is preliminary data.</text>
</comment>
<dbReference type="NCBIfam" id="NF006162">
    <property type="entry name" value="PRK08306.1"/>
    <property type="match status" value="1"/>
</dbReference>
<organism evidence="3 4">
    <name type="scientific">Jeotgalibacillus haloalkalitolerans</name>
    <dbReference type="NCBI Taxonomy" id="3104292"/>
    <lineage>
        <taxon>Bacteria</taxon>
        <taxon>Bacillati</taxon>
        <taxon>Bacillota</taxon>
        <taxon>Bacilli</taxon>
        <taxon>Bacillales</taxon>
        <taxon>Caryophanaceae</taxon>
        <taxon>Jeotgalibacillus</taxon>
    </lineage>
</organism>
<protein>
    <submittedName>
        <fullName evidence="3">Dipicolinate synthase subunit DpsA</fullName>
    </submittedName>
</protein>
<evidence type="ECO:0000259" key="2">
    <source>
        <dbReference type="Pfam" id="PF16924"/>
    </source>
</evidence>
<name>A0ABU5KKJ6_9BACL</name>
<dbReference type="EMBL" id="JAXQNN010000002">
    <property type="protein sequence ID" value="MDZ5711771.1"/>
    <property type="molecule type" value="Genomic_DNA"/>
</dbReference>